<reference evidence="3" key="1">
    <citation type="submission" date="2016-11" db="EMBL/GenBank/DDBJ databases">
        <authorList>
            <person name="Varghese N."/>
            <person name="Submissions S."/>
        </authorList>
    </citation>
    <scope>NUCLEOTIDE SEQUENCE [LARGE SCALE GENOMIC DNA]</scope>
    <source>
        <strain evidence="3">CGMCC 1.8863</strain>
    </source>
</reference>
<evidence type="ECO:0000313" key="2">
    <source>
        <dbReference type="EMBL" id="SHJ86480.1"/>
    </source>
</evidence>
<protein>
    <recommendedName>
        <fullName evidence="4">Outer membrane protein beta-barrel domain-containing protein</fullName>
    </recommendedName>
</protein>
<evidence type="ECO:0008006" key="4">
    <source>
        <dbReference type="Google" id="ProtNLM"/>
    </source>
</evidence>
<accession>A0A1M6MSV7</accession>
<dbReference type="InterPro" id="IPR046111">
    <property type="entry name" value="DUF6048"/>
</dbReference>
<name>A0A1M6MSV7_9FLAO</name>
<dbReference type="EMBL" id="FQYX01000047">
    <property type="protein sequence ID" value="SHJ86480.1"/>
    <property type="molecule type" value="Genomic_DNA"/>
</dbReference>
<dbReference type="Pfam" id="PF19515">
    <property type="entry name" value="DUF6048"/>
    <property type="match status" value="1"/>
</dbReference>
<dbReference type="STRING" id="558155.SAMN04487911_1477"/>
<evidence type="ECO:0000313" key="3">
    <source>
        <dbReference type="Proteomes" id="UP000184231"/>
    </source>
</evidence>
<keyword evidence="3" id="KW-1185">Reference proteome</keyword>
<gene>
    <name evidence="2" type="ORF">SAMN04487911_1477</name>
</gene>
<dbReference type="OrthoDB" id="1199048at2"/>
<keyword evidence="1" id="KW-0732">Signal</keyword>
<dbReference type="Proteomes" id="UP000184231">
    <property type="component" value="Unassembled WGS sequence"/>
</dbReference>
<dbReference type="AlphaFoldDB" id="A0A1M6MSV7"/>
<dbReference type="RefSeq" id="WP_072765946.1">
    <property type="nucleotide sequence ID" value="NZ_FQYX01000047.1"/>
</dbReference>
<organism evidence="2 3">
    <name type="scientific">Arenibacter nanhaiticus</name>
    <dbReference type="NCBI Taxonomy" id="558155"/>
    <lineage>
        <taxon>Bacteria</taxon>
        <taxon>Pseudomonadati</taxon>
        <taxon>Bacteroidota</taxon>
        <taxon>Flavobacteriia</taxon>
        <taxon>Flavobacteriales</taxon>
        <taxon>Flavobacteriaceae</taxon>
        <taxon>Arenibacter</taxon>
    </lineage>
</organism>
<evidence type="ECO:0000256" key="1">
    <source>
        <dbReference type="SAM" id="SignalP"/>
    </source>
</evidence>
<feature type="chain" id="PRO_5012025473" description="Outer membrane protein beta-barrel domain-containing protein" evidence="1">
    <location>
        <begin position="20"/>
        <end position="265"/>
    </location>
</feature>
<sequence length="265" mass="30050">MLKYTISTLFSFCFLFAFSQGKSIDLNPKDTIARTDPYGIRVGIDLSRPLQSFLNDDYQGFEIVGDYRISSKLFLATELGNEDNTKQEDLYNFTTSGSYIKLGVDYNTYDNWYGMHNAIYVGGRYAFSSFSQTLNNYQIFDTDRYWTTPEYQNNPTEIPANGFAPGSTTPQKFSNLNASWLEAVVGIKAELFANIYLGASVRIGFLVSNKEADNFSNLWIPGFNKVTDGSNFGVGFNYSISYFLPLYKKAKKIKVTEKEKEVPEN</sequence>
<proteinExistence type="predicted"/>
<feature type="signal peptide" evidence="1">
    <location>
        <begin position="1"/>
        <end position="19"/>
    </location>
</feature>